<evidence type="ECO:0000313" key="2">
    <source>
        <dbReference type="Proteomes" id="UP000319557"/>
    </source>
</evidence>
<name>A0A517M2X2_9BACT</name>
<reference evidence="1 2" key="1">
    <citation type="submission" date="2019-02" db="EMBL/GenBank/DDBJ databases">
        <title>Deep-cultivation of Planctomycetes and their phenomic and genomic characterization uncovers novel biology.</title>
        <authorList>
            <person name="Wiegand S."/>
            <person name="Jogler M."/>
            <person name="Boedeker C."/>
            <person name="Pinto D."/>
            <person name="Vollmers J."/>
            <person name="Rivas-Marin E."/>
            <person name="Kohn T."/>
            <person name="Peeters S.H."/>
            <person name="Heuer A."/>
            <person name="Rast P."/>
            <person name="Oberbeckmann S."/>
            <person name="Bunk B."/>
            <person name="Jeske O."/>
            <person name="Meyerdierks A."/>
            <person name="Storesund J.E."/>
            <person name="Kallscheuer N."/>
            <person name="Luecker S."/>
            <person name="Lage O.M."/>
            <person name="Pohl T."/>
            <person name="Merkel B.J."/>
            <person name="Hornburger P."/>
            <person name="Mueller R.-W."/>
            <person name="Bruemmer F."/>
            <person name="Labrenz M."/>
            <person name="Spormann A.M."/>
            <person name="Op den Camp H."/>
            <person name="Overmann J."/>
            <person name="Amann R."/>
            <person name="Jetten M.S.M."/>
            <person name="Mascher T."/>
            <person name="Medema M.H."/>
            <person name="Devos D.P."/>
            <person name="Kaster A.-K."/>
            <person name="Ovreas L."/>
            <person name="Rohde M."/>
            <person name="Galperin M.Y."/>
            <person name="Jogler C."/>
        </authorList>
    </citation>
    <scope>NUCLEOTIDE SEQUENCE [LARGE SCALE GENOMIC DNA]</scope>
    <source>
        <strain evidence="1 2">EC9</strain>
    </source>
</reference>
<sequence>MQAFIPMGESSRRHRPANATPLLFWNQQFAYRMGGRELNDRFPTNPPNSASLRHVGLSLTDTIAERKVLVKWSVGDD</sequence>
<evidence type="ECO:0000313" key="1">
    <source>
        <dbReference type="EMBL" id="QDS89210.1"/>
    </source>
</evidence>
<organism evidence="1 2">
    <name type="scientific">Rosistilla ulvae</name>
    <dbReference type="NCBI Taxonomy" id="1930277"/>
    <lineage>
        <taxon>Bacteria</taxon>
        <taxon>Pseudomonadati</taxon>
        <taxon>Planctomycetota</taxon>
        <taxon>Planctomycetia</taxon>
        <taxon>Pirellulales</taxon>
        <taxon>Pirellulaceae</taxon>
        <taxon>Rosistilla</taxon>
    </lineage>
</organism>
<protein>
    <submittedName>
        <fullName evidence="1">Uncharacterized protein</fullName>
    </submittedName>
</protein>
<accession>A0A517M2X2</accession>
<dbReference type="EMBL" id="CP036261">
    <property type="protein sequence ID" value="QDS89210.1"/>
    <property type="molecule type" value="Genomic_DNA"/>
</dbReference>
<gene>
    <name evidence="1" type="ORF">EC9_34070</name>
</gene>
<keyword evidence="2" id="KW-1185">Reference proteome</keyword>
<dbReference type="Proteomes" id="UP000319557">
    <property type="component" value="Chromosome"/>
</dbReference>
<dbReference type="AlphaFoldDB" id="A0A517M2X2"/>
<proteinExistence type="predicted"/>
<dbReference type="KEGG" id="ruv:EC9_34070"/>